<name>A0A7S2E7W0_9STRA</name>
<protein>
    <submittedName>
        <fullName evidence="1">Uncharacterized protein</fullName>
    </submittedName>
</protein>
<accession>A0A7S2E7W0</accession>
<dbReference type="EMBL" id="HBGN01008845">
    <property type="protein sequence ID" value="CAD9319949.1"/>
    <property type="molecule type" value="Transcribed_RNA"/>
</dbReference>
<reference evidence="1" key="1">
    <citation type="submission" date="2021-01" db="EMBL/GenBank/DDBJ databases">
        <authorList>
            <person name="Corre E."/>
            <person name="Pelletier E."/>
            <person name="Niang G."/>
            <person name="Scheremetjew M."/>
            <person name="Finn R."/>
            <person name="Kale V."/>
            <person name="Holt S."/>
            <person name="Cochrane G."/>
            <person name="Meng A."/>
            <person name="Brown T."/>
            <person name="Cohen L."/>
        </authorList>
    </citation>
    <scope>NUCLEOTIDE SEQUENCE</scope>
    <source>
        <strain evidence="1">Pop2</strain>
    </source>
</reference>
<gene>
    <name evidence="1" type="ORF">DBRI1063_LOCUS5677</name>
</gene>
<dbReference type="AlphaFoldDB" id="A0A7S2E7W0"/>
<evidence type="ECO:0000313" key="1">
    <source>
        <dbReference type="EMBL" id="CAD9319949.1"/>
    </source>
</evidence>
<sequence>MTDSLRNGRDKIKNDFFEGRIDKRQQLQGKKRTKVLMDGVHKHNQDIIELQKSHQNFNETSCNMKRKMTDRSLQFSRKRNRDKFNKLISGINNNPPPNAWERRTGTTLTAAMEDKVQIGCMKKEANMQAVKAELEARNVNFDDDAKWRTLLQLLKDDEKVRHPGRYDKRFFKPLTAYDSFKWRSWHFGGPFQHEG</sequence>
<proteinExistence type="predicted"/>
<organism evidence="1">
    <name type="scientific">Ditylum brightwellii</name>
    <dbReference type="NCBI Taxonomy" id="49249"/>
    <lineage>
        <taxon>Eukaryota</taxon>
        <taxon>Sar</taxon>
        <taxon>Stramenopiles</taxon>
        <taxon>Ochrophyta</taxon>
        <taxon>Bacillariophyta</taxon>
        <taxon>Mediophyceae</taxon>
        <taxon>Lithodesmiophycidae</taxon>
        <taxon>Lithodesmiales</taxon>
        <taxon>Lithodesmiaceae</taxon>
        <taxon>Ditylum</taxon>
    </lineage>
</organism>